<accession>A0AA91BVJ1</accession>
<dbReference type="EMBL" id="WVRA01000010">
    <property type="protein sequence ID" value="NOE20518.1"/>
    <property type="molecule type" value="Genomic_DNA"/>
</dbReference>
<dbReference type="Gene3D" id="1.20.58.430">
    <property type="entry name" value="Type IV secretion system, VirB5-domain"/>
    <property type="match status" value="1"/>
</dbReference>
<evidence type="ECO:0000256" key="1">
    <source>
        <dbReference type="SAM" id="Coils"/>
    </source>
</evidence>
<name>A0AA91BVJ1_9RHOB</name>
<dbReference type="Pfam" id="PF07996">
    <property type="entry name" value="T4SS"/>
    <property type="match status" value="1"/>
</dbReference>
<proteinExistence type="predicted"/>
<evidence type="ECO:0000256" key="2">
    <source>
        <dbReference type="SAM" id="SignalP"/>
    </source>
</evidence>
<feature type="coiled-coil region" evidence="1">
    <location>
        <begin position="40"/>
        <end position="74"/>
    </location>
</feature>
<comment type="caution">
    <text evidence="3">The sequence shown here is derived from an EMBL/GenBank/DDBJ whole genome shotgun (WGS) entry which is preliminary data.</text>
</comment>
<dbReference type="SUPFAM" id="SSF101082">
    <property type="entry name" value="Typo IV secretion system protein TraC"/>
    <property type="match status" value="1"/>
</dbReference>
<dbReference type="InterPro" id="IPR023220">
    <property type="entry name" value="T4SS_VirB5-domain"/>
</dbReference>
<reference evidence="3" key="1">
    <citation type="submission" date="2019-12" db="EMBL/GenBank/DDBJ databases">
        <title>Ruegeria JWLKs population differentiation of coral mucus and skeleton niches.</title>
        <authorList>
            <person name="Luo D."/>
        </authorList>
    </citation>
    <scope>NUCLEOTIDE SEQUENCE</scope>
    <source>
        <strain evidence="3">HKCCD6181</strain>
    </source>
</reference>
<dbReference type="Proteomes" id="UP000597886">
    <property type="component" value="Unassembled WGS sequence"/>
</dbReference>
<dbReference type="AlphaFoldDB" id="A0AA91BVJ1"/>
<feature type="chain" id="PRO_5041704269" description="P-type DNA transfer protein VirB5" evidence="2">
    <location>
        <begin position="25"/>
        <end position="248"/>
    </location>
</feature>
<protein>
    <recommendedName>
        <fullName evidence="5">P-type DNA transfer protein VirB5</fullName>
    </recommendedName>
</protein>
<dbReference type="RefSeq" id="WP_170474359.1">
    <property type="nucleotide sequence ID" value="NZ_WVRA01000010.1"/>
</dbReference>
<dbReference type="InterPro" id="IPR014158">
    <property type="entry name" value="T4SS_VirB5"/>
</dbReference>
<keyword evidence="2" id="KW-0732">Signal</keyword>
<gene>
    <name evidence="3" type="ORF">GS634_20520</name>
</gene>
<evidence type="ECO:0000313" key="3">
    <source>
        <dbReference type="EMBL" id="NOE20518.1"/>
    </source>
</evidence>
<organism evidence="3 4">
    <name type="scientific">Ruegeria atlantica</name>
    <dbReference type="NCBI Taxonomy" id="81569"/>
    <lineage>
        <taxon>Bacteria</taxon>
        <taxon>Pseudomonadati</taxon>
        <taxon>Pseudomonadota</taxon>
        <taxon>Alphaproteobacteria</taxon>
        <taxon>Rhodobacterales</taxon>
        <taxon>Roseobacteraceae</taxon>
        <taxon>Ruegeria</taxon>
    </lineage>
</organism>
<feature type="signal peptide" evidence="2">
    <location>
        <begin position="1"/>
        <end position="24"/>
    </location>
</feature>
<evidence type="ECO:0008006" key="5">
    <source>
        <dbReference type="Google" id="ProtNLM"/>
    </source>
</evidence>
<sequence>MSIAKKLRTTIAVSVLAALPVVTAAQGVPTVDATAIAQDAANSAREVAEMVRQYEQLIQQYEKLEQQRAMLENSFKAISGLTDLDEFNSRSFLKLATAADTLGYALDATEDTIGDLPGVAGLAMERRSISLGLNNGILKEFSTSDVPARRIISERGGAGLMASALGEQGYDMAGQLAEDAEKLRDEIGQQEDLKDAIDYNTAVLLKLLQVEIEILRTTSANALASGTDLAANAADLKTLSNYARGETQ</sequence>
<evidence type="ECO:0000313" key="4">
    <source>
        <dbReference type="Proteomes" id="UP000597886"/>
    </source>
</evidence>
<keyword evidence="1" id="KW-0175">Coiled coil</keyword>